<organism evidence="4 5">
    <name type="scientific">Caproiciproducens galactitolivorans</name>
    <dbReference type="NCBI Taxonomy" id="642589"/>
    <lineage>
        <taxon>Bacteria</taxon>
        <taxon>Bacillati</taxon>
        <taxon>Bacillota</taxon>
        <taxon>Clostridia</taxon>
        <taxon>Eubacteriales</taxon>
        <taxon>Acutalibacteraceae</taxon>
        <taxon>Caproiciproducens</taxon>
    </lineage>
</organism>
<feature type="domain" description="Carbohydrate kinase PfkB" evidence="3">
    <location>
        <begin position="28"/>
        <end position="302"/>
    </location>
</feature>
<dbReference type="PANTHER" id="PTHR10584">
    <property type="entry name" value="SUGAR KINASE"/>
    <property type="match status" value="1"/>
</dbReference>
<dbReference type="InterPro" id="IPR029056">
    <property type="entry name" value="Ribokinase-like"/>
</dbReference>
<dbReference type="InterPro" id="IPR011611">
    <property type="entry name" value="PfkB_dom"/>
</dbReference>
<dbReference type="AlphaFoldDB" id="A0A4Z0YBK6"/>
<accession>A0A4Z0YBK6</accession>
<dbReference type="SUPFAM" id="SSF53613">
    <property type="entry name" value="Ribokinase-like"/>
    <property type="match status" value="1"/>
</dbReference>
<protein>
    <submittedName>
        <fullName evidence="4">Adenosine kinase</fullName>
        <ecNumber evidence="4">2.7.1.20</ecNumber>
    </submittedName>
</protein>
<evidence type="ECO:0000313" key="4">
    <source>
        <dbReference type="EMBL" id="TGJ76193.1"/>
    </source>
</evidence>
<dbReference type="InterPro" id="IPR002173">
    <property type="entry name" value="Carboh/pur_kinase_PfkB_CS"/>
</dbReference>
<comment type="caution">
    <text evidence="4">The sequence shown here is derived from an EMBL/GenBank/DDBJ whole genome shotgun (WGS) entry which is preliminary data.</text>
</comment>
<evidence type="ECO:0000313" key="5">
    <source>
        <dbReference type="Proteomes" id="UP000297714"/>
    </source>
</evidence>
<dbReference type="GO" id="GO:0004001">
    <property type="term" value="F:adenosine kinase activity"/>
    <property type="evidence" value="ECO:0007669"/>
    <property type="project" value="UniProtKB-EC"/>
</dbReference>
<evidence type="ECO:0000256" key="2">
    <source>
        <dbReference type="ARBA" id="ARBA00022777"/>
    </source>
</evidence>
<evidence type="ECO:0000256" key="1">
    <source>
        <dbReference type="ARBA" id="ARBA00022679"/>
    </source>
</evidence>
<dbReference type="OrthoDB" id="9788681at2"/>
<gene>
    <name evidence="4" type="primary">adoK</name>
    <name evidence="4" type="ORF">CAGA_16540</name>
</gene>
<keyword evidence="2 4" id="KW-0418">Kinase</keyword>
<dbReference type="RefSeq" id="WP_135659695.1">
    <property type="nucleotide sequence ID" value="NZ_JAJUFJ010000003.1"/>
</dbReference>
<keyword evidence="5" id="KW-1185">Reference proteome</keyword>
<dbReference type="Proteomes" id="UP000297714">
    <property type="component" value="Unassembled WGS sequence"/>
</dbReference>
<proteinExistence type="predicted"/>
<sequence length="318" mass="35459">MKKYDVIVSGYVSMDHMLKIKTPAAVGFTSLIENKTNSRIYYGGCSVNIAYALCRLGLKAMPILRVGGDYEEIGFKKFMEDGGVPLDATSVIEEETTSVCYLIQDNKGQHITLYYTGAMDEKYSCELSDDIFENTSLGVITVAARKDNEEFYRKCRAHNVPIVFGMKADFDAFPEPFLKELLLHSKIIFTNESERETIEKLLNLKSITDLFALGEMEIIVTTYGKQGSTYYQRQADGTIDSQCIPICGCTEVVDTTGSGDGYMAGFLYGYLQGLPMADCCRMGSTLSSFIIEKEGCCTNAPTVEEITKRFENFKKCVM</sequence>
<dbReference type="PANTHER" id="PTHR10584:SF166">
    <property type="entry name" value="RIBOKINASE"/>
    <property type="match status" value="1"/>
</dbReference>
<evidence type="ECO:0000259" key="3">
    <source>
        <dbReference type="Pfam" id="PF00294"/>
    </source>
</evidence>
<dbReference type="Gene3D" id="3.40.1190.20">
    <property type="match status" value="1"/>
</dbReference>
<keyword evidence="1 4" id="KW-0808">Transferase</keyword>
<dbReference type="EMBL" id="SRMQ01000007">
    <property type="protein sequence ID" value="TGJ76193.1"/>
    <property type="molecule type" value="Genomic_DNA"/>
</dbReference>
<dbReference type="PROSITE" id="PS00584">
    <property type="entry name" value="PFKB_KINASES_2"/>
    <property type="match status" value="1"/>
</dbReference>
<name>A0A4Z0YBK6_9FIRM</name>
<reference evidence="4 5" key="1">
    <citation type="submission" date="2019-04" db="EMBL/GenBank/DDBJ databases">
        <authorList>
            <person name="Poehlein A."/>
            <person name="Bengelsdorf F.R."/>
            <person name="Duerre P."/>
            <person name="Daniel R."/>
        </authorList>
    </citation>
    <scope>NUCLEOTIDE SEQUENCE [LARGE SCALE GENOMIC DNA]</scope>
    <source>
        <strain evidence="4 5">BS-1</strain>
    </source>
</reference>
<dbReference type="EC" id="2.7.1.20" evidence="4"/>
<dbReference type="Pfam" id="PF00294">
    <property type="entry name" value="PfkB"/>
    <property type="match status" value="1"/>
</dbReference>